<protein>
    <submittedName>
        <fullName evidence="2">Sulfurtransferase</fullName>
    </submittedName>
</protein>
<dbReference type="RefSeq" id="WP_203916801.1">
    <property type="nucleotide sequence ID" value="NZ_BONZ01000013.1"/>
</dbReference>
<dbReference type="Gene3D" id="3.40.250.10">
    <property type="entry name" value="Rhodanese-like domain"/>
    <property type="match status" value="1"/>
</dbReference>
<dbReference type="EMBL" id="BONZ01000013">
    <property type="protein sequence ID" value="GIH13112.1"/>
    <property type="molecule type" value="Genomic_DNA"/>
</dbReference>
<comment type="caution">
    <text evidence="2">The sequence shown here is derived from an EMBL/GenBank/DDBJ whole genome shotgun (WGS) entry which is preliminary data.</text>
</comment>
<dbReference type="InterPro" id="IPR001763">
    <property type="entry name" value="Rhodanese-like_dom"/>
</dbReference>
<dbReference type="PANTHER" id="PTHR43031">
    <property type="entry name" value="FAD-DEPENDENT OXIDOREDUCTASE"/>
    <property type="match status" value="1"/>
</dbReference>
<dbReference type="PANTHER" id="PTHR43031:SF17">
    <property type="entry name" value="SULFURTRANSFERASE YTWF-RELATED"/>
    <property type="match status" value="1"/>
</dbReference>
<dbReference type="Pfam" id="PF00581">
    <property type="entry name" value="Rhodanese"/>
    <property type="match status" value="1"/>
</dbReference>
<keyword evidence="3" id="KW-1185">Reference proteome</keyword>
<dbReference type="SUPFAM" id="SSF52821">
    <property type="entry name" value="Rhodanese/Cell cycle control phosphatase"/>
    <property type="match status" value="1"/>
</dbReference>
<dbReference type="CDD" id="cd00158">
    <property type="entry name" value="RHOD"/>
    <property type="match status" value="1"/>
</dbReference>
<dbReference type="InterPro" id="IPR050229">
    <property type="entry name" value="GlpE_sulfurtransferase"/>
</dbReference>
<proteinExistence type="predicted"/>
<gene>
    <name evidence="2" type="ORF">Raf01_12840</name>
</gene>
<evidence type="ECO:0000313" key="2">
    <source>
        <dbReference type="EMBL" id="GIH13112.1"/>
    </source>
</evidence>
<organism evidence="2 3">
    <name type="scientific">Rugosimonospora africana</name>
    <dbReference type="NCBI Taxonomy" id="556532"/>
    <lineage>
        <taxon>Bacteria</taxon>
        <taxon>Bacillati</taxon>
        <taxon>Actinomycetota</taxon>
        <taxon>Actinomycetes</taxon>
        <taxon>Micromonosporales</taxon>
        <taxon>Micromonosporaceae</taxon>
        <taxon>Rugosimonospora</taxon>
    </lineage>
</organism>
<dbReference type="Proteomes" id="UP000642748">
    <property type="component" value="Unassembled WGS sequence"/>
</dbReference>
<feature type="domain" description="Rhodanese" evidence="1">
    <location>
        <begin position="11"/>
        <end position="99"/>
    </location>
</feature>
<dbReference type="SMART" id="SM00450">
    <property type="entry name" value="RHOD"/>
    <property type="match status" value="1"/>
</dbReference>
<evidence type="ECO:0000259" key="1">
    <source>
        <dbReference type="PROSITE" id="PS50206"/>
    </source>
</evidence>
<sequence>MRIPDVSCTQLPADAYLIDVREDDEWRAGHAPEAVHLPMMQLPERLAEVPREGDVVIVCRSGHRSAEVVRFLLAQGYDNVRNLTDGMFGWAAASRPLVSEDGGDPVIL</sequence>
<evidence type="ECO:0000313" key="3">
    <source>
        <dbReference type="Proteomes" id="UP000642748"/>
    </source>
</evidence>
<name>A0A8J3QN95_9ACTN</name>
<reference evidence="2" key="1">
    <citation type="submission" date="2021-01" db="EMBL/GenBank/DDBJ databases">
        <title>Whole genome shotgun sequence of Rugosimonospora africana NBRC 104875.</title>
        <authorList>
            <person name="Komaki H."/>
            <person name="Tamura T."/>
        </authorList>
    </citation>
    <scope>NUCLEOTIDE SEQUENCE</scope>
    <source>
        <strain evidence="2">NBRC 104875</strain>
    </source>
</reference>
<dbReference type="AlphaFoldDB" id="A0A8J3QN95"/>
<dbReference type="PROSITE" id="PS50206">
    <property type="entry name" value="RHODANESE_3"/>
    <property type="match status" value="1"/>
</dbReference>
<dbReference type="InterPro" id="IPR036873">
    <property type="entry name" value="Rhodanese-like_dom_sf"/>
</dbReference>
<accession>A0A8J3QN95</accession>